<dbReference type="PANTHER" id="PTHR35850:SF1">
    <property type="entry name" value="TYPE VI SECRETION SYSTEM SHEATH PROTEIN TSSB1"/>
    <property type="match status" value="1"/>
</dbReference>
<evidence type="ECO:0000313" key="4">
    <source>
        <dbReference type="Proteomes" id="UP001165396"/>
    </source>
</evidence>
<name>A0ABT1Z2J9_9RHOB</name>
<dbReference type="NCBIfam" id="TIGR03358">
    <property type="entry name" value="VI_chp_5"/>
    <property type="match status" value="1"/>
</dbReference>
<feature type="region of interest" description="Disordered" evidence="1">
    <location>
        <begin position="507"/>
        <end position="536"/>
    </location>
</feature>
<dbReference type="Pfam" id="PF05591">
    <property type="entry name" value="T6SS_VipA"/>
    <property type="match status" value="1"/>
</dbReference>
<evidence type="ECO:0000313" key="3">
    <source>
        <dbReference type="EMBL" id="MCR8827359.1"/>
    </source>
</evidence>
<dbReference type="PANTHER" id="PTHR35850">
    <property type="entry name" value="CYTOPLASMIC PROTEIN-RELATED"/>
    <property type="match status" value="1"/>
</dbReference>
<feature type="region of interest" description="Disordered" evidence="1">
    <location>
        <begin position="1088"/>
        <end position="1160"/>
    </location>
</feature>
<proteinExistence type="predicted"/>
<evidence type="ECO:0000259" key="2">
    <source>
        <dbReference type="Pfam" id="PF05943"/>
    </source>
</evidence>
<evidence type="ECO:0000256" key="1">
    <source>
        <dbReference type="SAM" id="MobiDB-lite"/>
    </source>
</evidence>
<sequence>MSDSQKFIARNRAPRVQIEYDVELYGAAKKVQLPFVMGVLSDLSGTSPQPAVADRGFLEIDVDNFDDRMRALAPRAQFNVPNTLTGEGSLGVDLTFDKMADFTPQAIAEKVEPLRPLLEARRQLTDLMTYMDGKAGAEALIEQLLTQPGLLQTLTDGETSDSNTEAALASLRAALPTTQSPQDTTGDVLSELAARAPVDASPDTSVADVLGTLGPAPEAETQDDTGAALAGLRATEMNQTPEADTTGDVLAGIARTETPQDTDETADVLSGLAGSVEDTAPEDTSDDILSGITRVMDTEAKDTTDAVLSGIAPATEVETFDTVSTQDILSALDHVADVPDADNLDDILSSLETAAPDAPVADDIDDVLSGIAPTPEAEVDDDTLDILAGLPETMGHQPDAPTSDDILAVIDTADVADPAPAMDDLDDLLADLGSSTAETSTDGDETASTQPETDDLDALFAELNETSDVGTEAEMPEVLDDPLVDIETPAPEQPDTEATAGLDDLDDLLADLDGPTVSAEPQDTPEDADMSPPEADDFDALFADLEDTSDAGSKPATVDGLDDLLADFETPEPAQTDPQEPDDLDAMLADLDGGAAPTDSPPPQSPFGTISAARPEREALNRTKFRMALFGDFSGRAARGAIETGAALATRPAVVLDLDTLDEVIARFATTLTLPIGKNGSGVSLELSEIDDLHPDEIYDKLGIFAEIAGLRQQLGIGSMAEKATERLKQWSEAYRTPIRLPKRSGATSIPAHVKLSDFQSLIGDTSGRLSEPGPADDLIAQIVGPHIVKASDAGAAALADATDQALSTAMRLVLHHPDFQAVEAQWRSLDLLARRIETGSDLEIVLYDVSAEELAVDLAASEDLAESGFFRLLTDVLDPEDGAGGFSAVLGLYTFEETPTHAELLARIGQVAAHVDAPFVTAMTPAYLDVAKEDRHPLTAKSWDRLRARPEAAYLGLASPRFLLRRPYGARSEPIDAFTFEEFSHGEGLKGMLWANPAVLVAILLAATYKKDGAALDLGSVMSLGDIPFHYVMDRFGDQVALPCTERNLTTDPVQHTLGRGFMPVIWLKGRDEIRLGSFRALGGEEIAGPWSGEAPAPRKAPDTPAGDIEMELPVADPAAQAALDDLLAGFDDIETDDENDTGDDGDMDPELAALLEGL</sequence>
<dbReference type="Proteomes" id="UP001165396">
    <property type="component" value="Unassembled WGS sequence"/>
</dbReference>
<feature type="domain" description="TssC1 N-terminal" evidence="2">
    <location>
        <begin position="803"/>
        <end position="1077"/>
    </location>
</feature>
<feature type="compositionally biased region" description="Low complexity" evidence="1">
    <location>
        <begin position="586"/>
        <end position="596"/>
    </location>
</feature>
<organism evidence="3 4">
    <name type="scientific">Pseudosulfitobacter koreensis</name>
    <dbReference type="NCBI Taxonomy" id="2968472"/>
    <lineage>
        <taxon>Bacteria</taxon>
        <taxon>Pseudomonadati</taxon>
        <taxon>Pseudomonadota</taxon>
        <taxon>Alphaproteobacteria</taxon>
        <taxon>Rhodobacterales</taxon>
        <taxon>Roseobacteraceae</taxon>
        <taxon>Pseudosulfitobacter</taxon>
    </lineage>
</organism>
<feature type="region of interest" description="Disordered" evidence="1">
    <location>
        <begin position="569"/>
        <end position="614"/>
    </location>
</feature>
<feature type="compositionally biased region" description="Acidic residues" evidence="1">
    <location>
        <begin position="523"/>
        <end position="536"/>
    </location>
</feature>
<dbReference type="EMBL" id="JANKJG010000009">
    <property type="protein sequence ID" value="MCR8827359.1"/>
    <property type="molecule type" value="Genomic_DNA"/>
</dbReference>
<dbReference type="InterPro" id="IPR008312">
    <property type="entry name" value="T6SS_TssB1"/>
</dbReference>
<dbReference type="Pfam" id="PF05943">
    <property type="entry name" value="VipB"/>
    <property type="match status" value="1"/>
</dbReference>
<dbReference type="InterPro" id="IPR044031">
    <property type="entry name" value="TssC1_N"/>
</dbReference>
<gene>
    <name evidence="3" type="primary">tssB</name>
    <name evidence="3" type="ORF">NTA49_12510</name>
</gene>
<reference evidence="3" key="1">
    <citation type="submission" date="2022-07" db="EMBL/GenBank/DDBJ databases">
        <title>Pseudosulfitobacter sp. strain AP-MA-4, whole genome sequence.</title>
        <authorList>
            <person name="Jiang Y."/>
        </authorList>
    </citation>
    <scope>NUCLEOTIDE SEQUENCE</scope>
    <source>
        <strain evidence="3">AP-MA-4</strain>
    </source>
</reference>
<comment type="caution">
    <text evidence="3">The sequence shown here is derived from an EMBL/GenBank/DDBJ whole genome shotgun (WGS) entry which is preliminary data.</text>
</comment>
<protein>
    <submittedName>
        <fullName evidence="3">Type VI secretion system contractile sheath small subunit</fullName>
    </submittedName>
</protein>
<keyword evidence="4" id="KW-1185">Reference proteome</keyword>
<accession>A0ABT1Z2J9</accession>
<feature type="compositionally biased region" description="Low complexity" evidence="1">
    <location>
        <begin position="1117"/>
        <end position="1132"/>
    </location>
</feature>
<feature type="compositionally biased region" description="Acidic residues" evidence="1">
    <location>
        <begin position="1133"/>
        <end position="1151"/>
    </location>
</feature>